<dbReference type="InterPro" id="IPR003593">
    <property type="entry name" value="AAA+_ATPase"/>
</dbReference>
<gene>
    <name evidence="7" type="ORF">GGR05_004290</name>
</gene>
<keyword evidence="2" id="KW-0547">Nucleotide-binding</keyword>
<sequence length="259" mass="26977">MITLEDATVAYRGRTALHPTSLDIAPGTFTIVVGPNGAGKSTLLKVMTGEQASQGGHVRLDGTALAAFPARVLARRRAVLPQSSALAFPFTVAEVVRLGLEAGGHAGGPDAILAALARVDLAGFSGRFYQELSGGEQQRVHLARVLCQIGAPVEAGQPRYLFLDEPISSLDIRHQIGVLRIARRFAHEGGGVLAVLHDLNLAAAFADRILVVAGGRVLGDGSPPDVLTDELIERAFGLPLRVGALPAAGIPFILPQTAA</sequence>
<dbReference type="SMART" id="SM00382">
    <property type="entry name" value="AAA"/>
    <property type="match status" value="1"/>
</dbReference>
<keyword evidence="4" id="KW-1278">Translocase</keyword>
<dbReference type="InterPro" id="IPR003439">
    <property type="entry name" value="ABC_transporter-like_ATP-bd"/>
</dbReference>
<dbReference type="RefSeq" id="WP_090966425.1">
    <property type="nucleotide sequence ID" value="NZ_FOOA01000029.1"/>
</dbReference>
<feature type="domain" description="ABC transporter" evidence="6">
    <location>
        <begin position="2"/>
        <end position="239"/>
    </location>
</feature>
<proteinExistence type="predicted"/>
<dbReference type="PANTHER" id="PTHR42794:SF1">
    <property type="entry name" value="HEMIN IMPORT ATP-BINDING PROTEIN HMUV"/>
    <property type="match status" value="1"/>
</dbReference>
<dbReference type="CDD" id="cd03214">
    <property type="entry name" value="ABC_Iron-Siderophores_B12_Hemin"/>
    <property type="match status" value="1"/>
</dbReference>
<dbReference type="Gene3D" id="3.40.50.300">
    <property type="entry name" value="P-loop containing nucleotide triphosphate hydrolases"/>
    <property type="match status" value="1"/>
</dbReference>
<reference evidence="7 8" key="1">
    <citation type="submission" date="2020-08" db="EMBL/GenBank/DDBJ databases">
        <title>Genomic Encyclopedia of Type Strains, Phase IV (KMG-IV): sequencing the most valuable type-strain genomes for metagenomic binning, comparative biology and taxonomic classification.</title>
        <authorList>
            <person name="Goeker M."/>
        </authorList>
    </citation>
    <scope>NUCLEOTIDE SEQUENCE [LARGE SCALE GENOMIC DNA]</scope>
    <source>
        <strain evidence="7 8">DSM 25024</strain>
    </source>
</reference>
<name>A0A7W6BU82_9HYPH</name>
<comment type="caution">
    <text evidence="7">The sequence shown here is derived from an EMBL/GenBank/DDBJ whole genome shotgun (WGS) entry which is preliminary data.</text>
</comment>
<dbReference type="PANTHER" id="PTHR42794">
    <property type="entry name" value="HEMIN IMPORT ATP-BINDING PROTEIN HMUV"/>
    <property type="match status" value="1"/>
</dbReference>
<organism evidence="7 8">
    <name type="scientific">Aureimonas phyllosphaerae</name>
    <dbReference type="NCBI Taxonomy" id="1166078"/>
    <lineage>
        <taxon>Bacteria</taxon>
        <taxon>Pseudomonadati</taxon>
        <taxon>Pseudomonadota</taxon>
        <taxon>Alphaproteobacteria</taxon>
        <taxon>Hyphomicrobiales</taxon>
        <taxon>Aurantimonadaceae</taxon>
        <taxon>Aureimonas</taxon>
    </lineage>
</organism>
<evidence type="ECO:0000313" key="8">
    <source>
        <dbReference type="Proteomes" id="UP000531216"/>
    </source>
</evidence>
<keyword evidence="8" id="KW-1185">Reference proteome</keyword>
<dbReference type="NCBIfam" id="NF010068">
    <property type="entry name" value="PRK13548.1"/>
    <property type="match status" value="1"/>
</dbReference>
<evidence type="ECO:0000256" key="1">
    <source>
        <dbReference type="ARBA" id="ARBA00022448"/>
    </source>
</evidence>
<accession>A0A7W6BU82</accession>
<comment type="function">
    <text evidence="5">Part of the ABC transporter complex HmuTUV involved in hemin import. Responsible for energy coupling to the transport system.</text>
</comment>
<evidence type="ECO:0000259" key="6">
    <source>
        <dbReference type="PROSITE" id="PS50893"/>
    </source>
</evidence>
<dbReference type="GO" id="GO:0016887">
    <property type="term" value="F:ATP hydrolysis activity"/>
    <property type="evidence" value="ECO:0007669"/>
    <property type="project" value="InterPro"/>
</dbReference>
<dbReference type="InterPro" id="IPR027417">
    <property type="entry name" value="P-loop_NTPase"/>
</dbReference>
<dbReference type="Proteomes" id="UP000531216">
    <property type="component" value="Unassembled WGS sequence"/>
</dbReference>
<dbReference type="Pfam" id="PF00005">
    <property type="entry name" value="ABC_tran"/>
    <property type="match status" value="1"/>
</dbReference>
<keyword evidence="3 7" id="KW-0067">ATP-binding</keyword>
<dbReference type="EMBL" id="JACIDO010000018">
    <property type="protein sequence ID" value="MBB3938119.1"/>
    <property type="molecule type" value="Genomic_DNA"/>
</dbReference>
<evidence type="ECO:0000256" key="2">
    <source>
        <dbReference type="ARBA" id="ARBA00022741"/>
    </source>
</evidence>
<keyword evidence="1" id="KW-0813">Transport</keyword>
<evidence type="ECO:0000256" key="4">
    <source>
        <dbReference type="ARBA" id="ARBA00022967"/>
    </source>
</evidence>
<dbReference type="SUPFAM" id="SSF52540">
    <property type="entry name" value="P-loop containing nucleoside triphosphate hydrolases"/>
    <property type="match status" value="1"/>
</dbReference>
<evidence type="ECO:0000256" key="5">
    <source>
        <dbReference type="ARBA" id="ARBA00037066"/>
    </source>
</evidence>
<evidence type="ECO:0000256" key="3">
    <source>
        <dbReference type="ARBA" id="ARBA00022840"/>
    </source>
</evidence>
<dbReference type="OrthoDB" id="9810077at2"/>
<evidence type="ECO:0000313" key="7">
    <source>
        <dbReference type="EMBL" id="MBB3938119.1"/>
    </source>
</evidence>
<dbReference type="AlphaFoldDB" id="A0A7W6BU82"/>
<dbReference type="PROSITE" id="PS50893">
    <property type="entry name" value="ABC_TRANSPORTER_2"/>
    <property type="match status" value="1"/>
</dbReference>
<protein>
    <submittedName>
        <fullName evidence="7">Iron complex transport system ATP-binding protein</fullName>
    </submittedName>
</protein>
<dbReference type="GO" id="GO:0005524">
    <property type="term" value="F:ATP binding"/>
    <property type="evidence" value="ECO:0007669"/>
    <property type="project" value="UniProtKB-KW"/>
</dbReference>